<dbReference type="RefSeq" id="XP_060328806.1">
    <property type="nucleotide sequence ID" value="XM_060473636.1"/>
</dbReference>
<evidence type="ECO:0000313" key="1">
    <source>
        <dbReference type="EMBL" id="KAK0455296.1"/>
    </source>
</evidence>
<keyword evidence="2" id="KW-1185">Reference proteome</keyword>
<dbReference type="GeneID" id="85357184"/>
<dbReference type="EMBL" id="JAUEPS010000026">
    <property type="protein sequence ID" value="KAK0455296.1"/>
    <property type="molecule type" value="Genomic_DNA"/>
</dbReference>
<dbReference type="Proteomes" id="UP001175211">
    <property type="component" value="Unassembled WGS sequence"/>
</dbReference>
<dbReference type="AlphaFoldDB" id="A0AA39N215"/>
<protein>
    <submittedName>
        <fullName evidence="1">Uncharacterized protein</fullName>
    </submittedName>
</protein>
<accession>A0AA39N215</accession>
<reference evidence="1" key="1">
    <citation type="submission" date="2023-06" db="EMBL/GenBank/DDBJ databases">
        <authorList>
            <consortium name="Lawrence Berkeley National Laboratory"/>
            <person name="Ahrendt S."/>
            <person name="Sahu N."/>
            <person name="Indic B."/>
            <person name="Wong-Bajracharya J."/>
            <person name="Merenyi Z."/>
            <person name="Ke H.-M."/>
            <person name="Monk M."/>
            <person name="Kocsube S."/>
            <person name="Drula E."/>
            <person name="Lipzen A."/>
            <person name="Balint B."/>
            <person name="Henrissat B."/>
            <person name="Andreopoulos B."/>
            <person name="Martin F.M."/>
            <person name="Harder C.B."/>
            <person name="Rigling D."/>
            <person name="Ford K.L."/>
            <person name="Foster G.D."/>
            <person name="Pangilinan J."/>
            <person name="Papanicolaou A."/>
            <person name="Barry K."/>
            <person name="LaButti K."/>
            <person name="Viragh M."/>
            <person name="Koriabine M."/>
            <person name="Yan M."/>
            <person name="Riley R."/>
            <person name="Champramary S."/>
            <person name="Plett K.L."/>
            <person name="Tsai I.J."/>
            <person name="Slot J."/>
            <person name="Sipos G."/>
            <person name="Plett J."/>
            <person name="Nagy L.G."/>
            <person name="Grigoriev I.V."/>
        </authorList>
    </citation>
    <scope>NUCLEOTIDE SEQUENCE</scope>
    <source>
        <strain evidence="1">CCBAS 213</strain>
    </source>
</reference>
<sequence length="211" mass="23066">MPRHLPSDTLLMSSTYALSYDVAHISLLAAPPFPCTTTSTPSSQRAHPRSAASASSLAPAHTVTAIPPHCRLLPLYTYISKYTIYRSRLCTTFPFTPSQSKHLFNPFSLVNDNTMPINKPARLLKPSQYINKKLERVTRTSAAIAATTQTCPIPRPAQVRVLALYEQGSGSKRKDSLHTTIHLPTPILTLAGCATKSGTINIEAKEKGNKR</sequence>
<gene>
    <name evidence="1" type="ORF">EV420DRAFT_1555156</name>
</gene>
<name>A0AA39N215_ARMTA</name>
<organism evidence="1 2">
    <name type="scientific">Armillaria tabescens</name>
    <name type="common">Ringless honey mushroom</name>
    <name type="synonym">Agaricus tabescens</name>
    <dbReference type="NCBI Taxonomy" id="1929756"/>
    <lineage>
        <taxon>Eukaryota</taxon>
        <taxon>Fungi</taxon>
        <taxon>Dikarya</taxon>
        <taxon>Basidiomycota</taxon>
        <taxon>Agaricomycotina</taxon>
        <taxon>Agaricomycetes</taxon>
        <taxon>Agaricomycetidae</taxon>
        <taxon>Agaricales</taxon>
        <taxon>Marasmiineae</taxon>
        <taxon>Physalacriaceae</taxon>
        <taxon>Desarmillaria</taxon>
    </lineage>
</organism>
<proteinExistence type="predicted"/>
<evidence type="ECO:0000313" key="2">
    <source>
        <dbReference type="Proteomes" id="UP001175211"/>
    </source>
</evidence>
<comment type="caution">
    <text evidence="1">The sequence shown here is derived from an EMBL/GenBank/DDBJ whole genome shotgun (WGS) entry which is preliminary data.</text>
</comment>